<dbReference type="SUPFAM" id="SSF55785">
    <property type="entry name" value="PYP-like sensor domain (PAS domain)"/>
    <property type="match status" value="1"/>
</dbReference>
<dbReference type="PRINTS" id="PR00038">
    <property type="entry name" value="HTHLUXR"/>
</dbReference>
<evidence type="ECO:0000313" key="5">
    <source>
        <dbReference type="EMBL" id="TDW89784.1"/>
    </source>
</evidence>
<dbReference type="RefSeq" id="WP_166679922.1">
    <property type="nucleotide sequence ID" value="NZ_SODU01000002.1"/>
</dbReference>
<dbReference type="GO" id="GO:0003677">
    <property type="term" value="F:DNA binding"/>
    <property type="evidence" value="ECO:0007669"/>
    <property type="project" value="UniProtKB-KW"/>
</dbReference>
<dbReference type="PROSITE" id="PS50043">
    <property type="entry name" value="HTH_LUXR_2"/>
    <property type="match status" value="1"/>
</dbReference>
<keyword evidence="1" id="KW-0805">Transcription regulation</keyword>
<dbReference type="InterPro" id="IPR016032">
    <property type="entry name" value="Sig_transdc_resp-reg_C-effctor"/>
</dbReference>
<keyword evidence="2 5" id="KW-0238">DNA-binding</keyword>
<name>A0ABY2FEW6_9ACTN</name>
<dbReference type="Gene3D" id="1.10.10.10">
    <property type="entry name" value="Winged helix-like DNA-binding domain superfamily/Winged helix DNA-binding domain"/>
    <property type="match status" value="1"/>
</dbReference>
<dbReference type="InterPro" id="IPR003018">
    <property type="entry name" value="GAF"/>
</dbReference>
<dbReference type="CDD" id="cd06170">
    <property type="entry name" value="LuxR_C_like"/>
    <property type="match status" value="1"/>
</dbReference>
<evidence type="ECO:0000256" key="1">
    <source>
        <dbReference type="ARBA" id="ARBA00023015"/>
    </source>
</evidence>
<dbReference type="Pfam" id="PF01590">
    <property type="entry name" value="GAF"/>
    <property type="match status" value="1"/>
</dbReference>
<dbReference type="Pfam" id="PF00196">
    <property type="entry name" value="GerE"/>
    <property type="match status" value="1"/>
</dbReference>
<dbReference type="Proteomes" id="UP000295060">
    <property type="component" value="Unassembled WGS sequence"/>
</dbReference>
<dbReference type="SUPFAM" id="SSF55781">
    <property type="entry name" value="GAF domain-like"/>
    <property type="match status" value="1"/>
</dbReference>
<keyword evidence="6" id="KW-1185">Reference proteome</keyword>
<feature type="domain" description="HTH luxR-type" evidence="4">
    <location>
        <begin position="277"/>
        <end position="339"/>
    </location>
</feature>
<gene>
    <name evidence="5" type="ORF">EV137_3584</name>
</gene>
<dbReference type="PROSITE" id="PS00622">
    <property type="entry name" value="HTH_LUXR_1"/>
    <property type="match status" value="1"/>
</dbReference>
<organism evidence="5 6">
    <name type="scientific">Kribbella pratensis</name>
    <dbReference type="NCBI Taxonomy" id="2512112"/>
    <lineage>
        <taxon>Bacteria</taxon>
        <taxon>Bacillati</taxon>
        <taxon>Actinomycetota</taxon>
        <taxon>Actinomycetes</taxon>
        <taxon>Propionibacteriales</taxon>
        <taxon>Kribbellaceae</taxon>
        <taxon>Kribbella</taxon>
    </lineage>
</organism>
<dbReference type="Gene3D" id="3.30.450.40">
    <property type="match status" value="1"/>
</dbReference>
<dbReference type="PANTHER" id="PTHR44688">
    <property type="entry name" value="DNA-BINDING TRANSCRIPTIONAL ACTIVATOR DEVR_DOSR"/>
    <property type="match status" value="1"/>
</dbReference>
<dbReference type="InterPro" id="IPR035965">
    <property type="entry name" value="PAS-like_dom_sf"/>
</dbReference>
<reference evidence="5 6" key="1">
    <citation type="submission" date="2019-03" db="EMBL/GenBank/DDBJ databases">
        <title>Genomic Encyclopedia of Type Strains, Phase III (KMG-III): the genomes of soil and plant-associated and newly described type strains.</title>
        <authorList>
            <person name="Whitman W."/>
        </authorList>
    </citation>
    <scope>NUCLEOTIDE SEQUENCE [LARGE SCALE GENOMIC DNA]</scope>
    <source>
        <strain evidence="5 6">VKMAc-2574</strain>
    </source>
</reference>
<dbReference type="PANTHER" id="PTHR44688:SF16">
    <property type="entry name" value="DNA-BINDING TRANSCRIPTIONAL ACTIVATOR DEVR_DOSR"/>
    <property type="match status" value="1"/>
</dbReference>
<sequence length="339" mass="36996">MGDRVRAARRTILASARDESRGLPFADGVMRAVNQAVGFDGYCLFAVDPVTGLRCAMYAEHGLVVPTERLVFNETVERDFNRYAELIRRPGHAGVLAMHTTPEPPSPRLHEILRPLGYQSELRLALVDDGRYWGALSLFRDDRWQPFSDAEAETAAELVGPLATALRRHQVRRTDSRQATRSAGIVLVGREGRFLTVSQEAQTWLGDLTSEGVIVEDVSRVVHEVARAAAAGRRDALCRARTTDGRWLVISGSRTPVEPVAVTVVVQPADTGQVIPAFAAWSGLSHRESEVLGLATTGLAAKQIARRLGLSVLTVNDHLGSTYRKTGVSGRDELLALMS</sequence>
<accession>A0ABY2FEW6</accession>
<dbReference type="InterPro" id="IPR000792">
    <property type="entry name" value="Tscrpt_reg_LuxR_C"/>
</dbReference>
<protein>
    <submittedName>
        <fullName evidence="5">DNA-binding CsgD family transcriptional regulator</fullName>
    </submittedName>
</protein>
<evidence type="ECO:0000256" key="2">
    <source>
        <dbReference type="ARBA" id="ARBA00023125"/>
    </source>
</evidence>
<dbReference type="InterPro" id="IPR029016">
    <property type="entry name" value="GAF-like_dom_sf"/>
</dbReference>
<evidence type="ECO:0000256" key="3">
    <source>
        <dbReference type="ARBA" id="ARBA00023163"/>
    </source>
</evidence>
<dbReference type="EMBL" id="SODU01000002">
    <property type="protein sequence ID" value="TDW89784.1"/>
    <property type="molecule type" value="Genomic_DNA"/>
</dbReference>
<dbReference type="InterPro" id="IPR036388">
    <property type="entry name" value="WH-like_DNA-bd_sf"/>
</dbReference>
<dbReference type="SUPFAM" id="SSF46894">
    <property type="entry name" value="C-terminal effector domain of the bipartite response regulators"/>
    <property type="match status" value="1"/>
</dbReference>
<proteinExistence type="predicted"/>
<keyword evidence="3" id="KW-0804">Transcription</keyword>
<evidence type="ECO:0000313" key="6">
    <source>
        <dbReference type="Proteomes" id="UP000295060"/>
    </source>
</evidence>
<comment type="caution">
    <text evidence="5">The sequence shown here is derived from an EMBL/GenBank/DDBJ whole genome shotgun (WGS) entry which is preliminary data.</text>
</comment>
<evidence type="ECO:0000259" key="4">
    <source>
        <dbReference type="PROSITE" id="PS50043"/>
    </source>
</evidence>
<dbReference type="SMART" id="SM00421">
    <property type="entry name" value="HTH_LUXR"/>
    <property type="match status" value="1"/>
</dbReference>